<dbReference type="Gene3D" id="3.30.70.930">
    <property type="match status" value="1"/>
</dbReference>
<dbReference type="AlphaFoldDB" id="A0A9D0YQW4"/>
<evidence type="ECO:0000259" key="2">
    <source>
        <dbReference type="Pfam" id="PF01910"/>
    </source>
</evidence>
<dbReference type="EMBL" id="DQVE01000034">
    <property type="protein sequence ID" value="HIP98359.1"/>
    <property type="molecule type" value="Genomic_DNA"/>
</dbReference>
<evidence type="ECO:0000313" key="3">
    <source>
        <dbReference type="EMBL" id="HIP98359.1"/>
    </source>
</evidence>
<protein>
    <submittedName>
        <fullName evidence="3">MTH1187 family thiamine-binding protein</fullName>
    </submittedName>
</protein>
<feature type="domain" description="Thiamine-binding protein" evidence="2">
    <location>
        <begin position="5"/>
        <end position="96"/>
    </location>
</feature>
<dbReference type="NCBIfam" id="TIGR00106">
    <property type="entry name" value="MTH1187 family thiamine-binding protein"/>
    <property type="match status" value="1"/>
</dbReference>
<dbReference type="InterPro" id="IPR029756">
    <property type="entry name" value="MTH1187/YkoF-like"/>
</dbReference>
<gene>
    <name evidence="3" type="ORF">EYH37_03200</name>
</gene>
<evidence type="ECO:0000256" key="1">
    <source>
        <dbReference type="ARBA" id="ARBA00010272"/>
    </source>
</evidence>
<dbReference type="PANTHER" id="PTHR33777">
    <property type="entry name" value="UPF0045 PROTEIN ECM15"/>
    <property type="match status" value="1"/>
</dbReference>
<proteinExistence type="inferred from homology"/>
<reference evidence="3" key="1">
    <citation type="journal article" date="2020" name="ISME J.">
        <title>Gammaproteobacteria mediating utilization of methyl-, sulfur- and petroleum organic compounds in deep ocean hydrothermal plumes.</title>
        <authorList>
            <person name="Zhou Z."/>
            <person name="Liu Y."/>
            <person name="Pan J."/>
            <person name="Cron B.R."/>
            <person name="Toner B.M."/>
            <person name="Anantharaman K."/>
            <person name="Breier J.A."/>
            <person name="Dick G.J."/>
            <person name="Li M."/>
        </authorList>
    </citation>
    <scope>NUCLEOTIDE SEQUENCE</scope>
    <source>
        <strain evidence="3">SZUA-1501</strain>
    </source>
</reference>
<sequence length="105" mass="12033">MSYLVSLSIFPTDKGESVSQYVSKVVKLVKESGHPYRLTPMATIVEVEDIREVFNLMEKAYKILQEEGCNRIYTVMTVDYRKGKSNRIEQKVKSVEAKIGEVNKL</sequence>
<evidence type="ECO:0000313" key="4">
    <source>
        <dbReference type="Proteomes" id="UP000606463"/>
    </source>
</evidence>
<comment type="caution">
    <text evidence="3">The sequence shown here is derived from an EMBL/GenBank/DDBJ whole genome shotgun (WGS) entry which is preliminary data.</text>
</comment>
<name>A0A9D0YQW4_AQUAO</name>
<dbReference type="PANTHER" id="PTHR33777:SF1">
    <property type="entry name" value="UPF0045 PROTEIN ECM15"/>
    <property type="match status" value="1"/>
</dbReference>
<dbReference type="SUPFAM" id="SSF89957">
    <property type="entry name" value="MTH1187/YkoF-like"/>
    <property type="match status" value="1"/>
</dbReference>
<accession>A0A9D0YQW4</accession>
<dbReference type="Proteomes" id="UP000606463">
    <property type="component" value="Unassembled WGS sequence"/>
</dbReference>
<dbReference type="InterPro" id="IPR051614">
    <property type="entry name" value="UPF0045_domain"/>
</dbReference>
<organism evidence="3 4">
    <name type="scientific">Aquifex aeolicus</name>
    <dbReference type="NCBI Taxonomy" id="63363"/>
    <lineage>
        <taxon>Bacteria</taxon>
        <taxon>Pseudomonadati</taxon>
        <taxon>Aquificota</taxon>
        <taxon>Aquificia</taxon>
        <taxon>Aquificales</taxon>
        <taxon>Aquificaceae</taxon>
        <taxon>Aquifex</taxon>
    </lineage>
</organism>
<dbReference type="InterPro" id="IPR002767">
    <property type="entry name" value="Thiamine_BP"/>
</dbReference>
<dbReference type="Pfam" id="PF01910">
    <property type="entry name" value="Thiamine_BP"/>
    <property type="match status" value="1"/>
</dbReference>
<dbReference type="GO" id="GO:0005829">
    <property type="term" value="C:cytosol"/>
    <property type="evidence" value="ECO:0007669"/>
    <property type="project" value="TreeGrafter"/>
</dbReference>
<comment type="similarity">
    <text evidence="1">Belongs to the UPF0045 family.</text>
</comment>